<dbReference type="KEGG" id="hce:HCW_01745"/>
<proteinExistence type="predicted"/>
<reference evidence="3" key="2">
    <citation type="submission" date="2012-04" db="EMBL/GenBank/DDBJ databases">
        <authorList>
            <person name="Kersulyte D."/>
            <person name="Berg D.E."/>
        </authorList>
    </citation>
    <scope>NUCLEOTIDE SEQUENCE</scope>
    <source>
        <strain evidence="3">MIT 00-7128</strain>
    </source>
</reference>
<dbReference type="HOGENOM" id="CLU_2522964_0_0_7"/>
<organism evidence="3 4">
    <name type="scientific">Helicobacter cetorum (strain ATCC BAA-429 / MIT 00-7128)</name>
    <dbReference type="NCBI Taxonomy" id="182217"/>
    <lineage>
        <taxon>Bacteria</taxon>
        <taxon>Pseudomonadati</taxon>
        <taxon>Campylobacterota</taxon>
        <taxon>Epsilonproteobacteria</taxon>
        <taxon>Campylobacterales</taxon>
        <taxon>Helicobacteraceae</taxon>
        <taxon>Helicobacter</taxon>
    </lineage>
</organism>
<dbReference type="EMBL" id="CP003479">
    <property type="protein sequence ID" value="AFI03634.1"/>
    <property type="molecule type" value="Genomic_DNA"/>
</dbReference>
<gene>
    <name evidence="2" type="ordered locus">HCW_01745</name>
    <name evidence="3" type="ordered locus">HCW_08320</name>
</gene>
<dbReference type="PATRIC" id="fig|182217.3.peg.1767"/>
<keyword evidence="4" id="KW-1185">Reference proteome</keyword>
<evidence type="ECO:0000313" key="3">
    <source>
        <dbReference type="EMBL" id="AFI04921.1"/>
    </source>
</evidence>
<evidence type="ECO:0000313" key="4">
    <source>
        <dbReference type="Proteomes" id="UP000005010"/>
    </source>
</evidence>
<sequence>MSYGWICSKFIFLRNNAIKYKGNKSFLKENALSSLFWIKVIATYTIHFSQCQAVCMLALFLGIILNKGIKNFIKALKAIFSIER</sequence>
<keyword evidence="1" id="KW-0812">Transmembrane</keyword>
<dbReference type="AlphaFoldDB" id="I0EPQ2"/>
<keyword evidence="1" id="KW-1133">Transmembrane helix</keyword>
<protein>
    <submittedName>
        <fullName evidence="3">Uncharacterized protein</fullName>
    </submittedName>
</protein>
<dbReference type="KEGG" id="hce:HCW_08320"/>
<evidence type="ECO:0000313" key="2">
    <source>
        <dbReference type="EMBL" id="AFI03634.1"/>
    </source>
</evidence>
<keyword evidence="1" id="KW-0472">Membrane</keyword>
<name>I0EPQ2_HELC0</name>
<feature type="transmembrane region" description="Helical" evidence="1">
    <location>
        <begin position="36"/>
        <end position="65"/>
    </location>
</feature>
<evidence type="ECO:0000256" key="1">
    <source>
        <dbReference type="SAM" id="Phobius"/>
    </source>
</evidence>
<dbReference type="Proteomes" id="UP000005010">
    <property type="component" value="Chromosome"/>
</dbReference>
<dbReference type="EMBL" id="CP003479">
    <property type="protein sequence ID" value="AFI04921.1"/>
    <property type="molecule type" value="Genomic_DNA"/>
</dbReference>
<accession>I0EPQ2</accession>
<reference evidence="4" key="1">
    <citation type="submission" date="2012-04" db="EMBL/GenBank/DDBJ databases">
        <title>Complete genome sequence of Helicobacter cetorum strain MIT 00-7128.</title>
        <authorList>
            <person name="Kersulyte D."/>
            <person name="Berg D.E."/>
        </authorList>
    </citation>
    <scope>NUCLEOTIDE SEQUENCE [LARGE SCALE GENOMIC DNA]</scope>
    <source>
        <strain evidence="4">MIT 00-7128</strain>
    </source>
</reference>